<dbReference type="InterPro" id="IPR043128">
    <property type="entry name" value="Rev_trsase/Diguanyl_cyclase"/>
</dbReference>
<dbReference type="SMART" id="SM00116">
    <property type="entry name" value="CBS"/>
    <property type="match status" value="2"/>
</dbReference>
<dbReference type="SMART" id="SM00052">
    <property type="entry name" value="EAL"/>
    <property type="match status" value="1"/>
</dbReference>
<dbReference type="SUPFAM" id="SSF54631">
    <property type="entry name" value="CBS-domain pair"/>
    <property type="match status" value="1"/>
</dbReference>
<dbReference type="EMBL" id="NMPM01000088">
    <property type="protein sequence ID" value="PAV24942.1"/>
    <property type="molecule type" value="Genomic_DNA"/>
</dbReference>
<evidence type="ECO:0000259" key="5">
    <source>
        <dbReference type="PROSITE" id="PS51371"/>
    </source>
</evidence>
<dbReference type="PROSITE" id="PS50883">
    <property type="entry name" value="EAL"/>
    <property type="match status" value="1"/>
</dbReference>
<dbReference type="SUPFAM" id="SSF141868">
    <property type="entry name" value="EAL domain-like"/>
    <property type="match status" value="1"/>
</dbReference>
<dbReference type="InterPro" id="IPR001633">
    <property type="entry name" value="EAL_dom"/>
</dbReference>
<dbReference type="Gene3D" id="3.10.580.10">
    <property type="entry name" value="CBS-domain"/>
    <property type="match status" value="1"/>
</dbReference>
<dbReference type="Gene3D" id="3.20.20.450">
    <property type="entry name" value="EAL domain"/>
    <property type="match status" value="1"/>
</dbReference>
<sequence>MYDDLARDLARILETGTVRTLFQPIVDTRQQQVFGYEALSRGPSDSLLHAAPLLFETAERCERTVELERACLRMAAATWASHGIPHKLFVNVSPALLMPPVFQKVRLRHLLEQHGLNPSDIVVELSERYPAIDLSTLRGSLSWLQEQGFAVAIDDLGSGYSGLKLWAELKPDFVKIDRHFIRGIDADLVKKEFVRSVVDLSRRLGCQLIAEGVETEAEQRVMTALGITYIQGFLYGRPAAIPGADLAPLVRARPPAPKSPGRETARHLTESVPPASPSTTLAEAWERLQAEPGVYALPVVEDGRPLGLLHKWRVLETFSSPYGRSLNERHSVTTMLSTDALVVDRDTPLESVSRLLVDEDVHYLKQHFIVTENQRYVGLGSTRSVLQRITEEKVARARHANPLSGLPGNVPIQQEMERRVTASEAFDLIYFDINHFKPLNDVLGYRTGDQVIVQLADILTSLFRADEAFVGHIGGDDFVVMTDGPGSVRLCERAQVLFGRDCQGHYPASMRQAGRVQSLDRTGAQSTFPLVSLSAGIVRVPTGDERTPAQLADTASLAKTRAKGAAGGLYIETTEPRPSARAVS</sequence>
<dbReference type="AlphaFoldDB" id="A0A2A2I026"/>
<dbReference type="CDD" id="cd01949">
    <property type="entry name" value="GGDEF"/>
    <property type="match status" value="1"/>
</dbReference>
<keyword evidence="1" id="KW-0129">CBS domain</keyword>
<feature type="domain" description="GGDEF" evidence="4">
    <location>
        <begin position="424"/>
        <end position="576"/>
    </location>
</feature>
<feature type="domain" description="CBS" evidence="5">
    <location>
        <begin position="335"/>
        <end position="396"/>
    </location>
</feature>
<evidence type="ECO:0000313" key="7">
    <source>
        <dbReference type="Proteomes" id="UP000218332"/>
    </source>
</evidence>
<comment type="caution">
    <text evidence="6">The sequence shown here is derived from an EMBL/GenBank/DDBJ whole genome shotgun (WGS) entry which is preliminary data.</text>
</comment>
<evidence type="ECO:0000256" key="1">
    <source>
        <dbReference type="PROSITE-ProRule" id="PRU00703"/>
    </source>
</evidence>
<organism evidence="6 7">
    <name type="scientific">Tamilnaduibacter salinus</name>
    <dbReference type="NCBI Taxonomy" id="1484056"/>
    <lineage>
        <taxon>Bacteria</taxon>
        <taxon>Pseudomonadati</taxon>
        <taxon>Pseudomonadota</taxon>
        <taxon>Gammaproteobacteria</taxon>
        <taxon>Pseudomonadales</taxon>
        <taxon>Marinobacteraceae</taxon>
        <taxon>Tamilnaduibacter</taxon>
    </lineage>
</organism>
<proteinExistence type="predicted"/>
<dbReference type="SMART" id="SM00267">
    <property type="entry name" value="GGDEF"/>
    <property type="match status" value="1"/>
</dbReference>
<name>A0A2A2I026_9GAMM</name>
<dbReference type="InterPro" id="IPR029787">
    <property type="entry name" value="Nucleotide_cyclase"/>
</dbReference>
<dbReference type="CDD" id="cd04598">
    <property type="entry name" value="CBS_pair_GGDEF_EAL"/>
    <property type="match status" value="1"/>
</dbReference>
<dbReference type="InterPro" id="IPR050706">
    <property type="entry name" value="Cyclic-di-GMP_PDE-like"/>
</dbReference>
<dbReference type="CDD" id="cd01948">
    <property type="entry name" value="EAL"/>
    <property type="match status" value="1"/>
</dbReference>
<dbReference type="InterPro" id="IPR035919">
    <property type="entry name" value="EAL_sf"/>
</dbReference>
<accession>A0A2A2I026</accession>
<dbReference type="PANTHER" id="PTHR33121">
    <property type="entry name" value="CYCLIC DI-GMP PHOSPHODIESTERASE PDEF"/>
    <property type="match status" value="1"/>
</dbReference>
<dbReference type="Pfam" id="PF00563">
    <property type="entry name" value="EAL"/>
    <property type="match status" value="1"/>
</dbReference>
<dbReference type="NCBIfam" id="TIGR00254">
    <property type="entry name" value="GGDEF"/>
    <property type="match status" value="1"/>
</dbReference>
<dbReference type="InterPro" id="IPR046342">
    <property type="entry name" value="CBS_dom_sf"/>
</dbReference>
<dbReference type="PROSITE" id="PS51371">
    <property type="entry name" value="CBS"/>
    <property type="match status" value="2"/>
</dbReference>
<evidence type="ECO:0000259" key="3">
    <source>
        <dbReference type="PROSITE" id="PS50883"/>
    </source>
</evidence>
<feature type="domain" description="CBS" evidence="5">
    <location>
        <begin position="268"/>
        <end position="326"/>
    </location>
</feature>
<dbReference type="InterPro" id="IPR000160">
    <property type="entry name" value="GGDEF_dom"/>
</dbReference>
<evidence type="ECO:0000256" key="2">
    <source>
        <dbReference type="SAM" id="MobiDB-lite"/>
    </source>
</evidence>
<dbReference type="Pfam" id="PF00571">
    <property type="entry name" value="CBS"/>
    <property type="match status" value="1"/>
</dbReference>
<gene>
    <name evidence="6" type="ORF">CF392_13535</name>
</gene>
<feature type="compositionally biased region" description="Basic and acidic residues" evidence="2">
    <location>
        <begin position="260"/>
        <end position="269"/>
    </location>
</feature>
<protein>
    <submittedName>
        <fullName evidence="6">GGDEF domain-containing protein</fullName>
    </submittedName>
</protein>
<dbReference type="PANTHER" id="PTHR33121:SF76">
    <property type="entry name" value="SIGNALING PROTEIN"/>
    <property type="match status" value="1"/>
</dbReference>
<dbReference type="SUPFAM" id="SSF55073">
    <property type="entry name" value="Nucleotide cyclase"/>
    <property type="match status" value="1"/>
</dbReference>
<dbReference type="Gene3D" id="3.30.70.270">
    <property type="match status" value="1"/>
</dbReference>
<feature type="region of interest" description="Disordered" evidence="2">
    <location>
        <begin position="253"/>
        <end position="277"/>
    </location>
</feature>
<dbReference type="InterPro" id="IPR000644">
    <property type="entry name" value="CBS_dom"/>
</dbReference>
<dbReference type="Pfam" id="PF00990">
    <property type="entry name" value="GGDEF"/>
    <property type="match status" value="1"/>
</dbReference>
<dbReference type="GO" id="GO:0071111">
    <property type="term" value="F:cyclic-guanylate-specific phosphodiesterase activity"/>
    <property type="evidence" value="ECO:0007669"/>
    <property type="project" value="InterPro"/>
</dbReference>
<dbReference type="Proteomes" id="UP000218332">
    <property type="component" value="Unassembled WGS sequence"/>
</dbReference>
<keyword evidence="7" id="KW-1185">Reference proteome</keyword>
<evidence type="ECO:0000259" key="4">
    <source>
        <dbReference type="PROSITE" id="PS50887"/>
    </source>
</evidence>
<feature type="domain" description="EAL" evidence="3">
    <location>
        <begin position="2"/>
        <end position="252"/>
    </location>
</feature>
<dbReference type="RefSeq" id="WP_095611986.1">
    <property type="nucleotide sequence ID" value="NZ_NMPM01000088.1"/>
</dbReference>
<dbReference type="PROSITE" id="PS50887">
    <property type="entry name" value="GGDEF"/>
    <property type="match status" value="1"/>
</dbReference>
<reference evidence="6 7" key="1">
    <citation type="submission" date="2017-07" db="EMBL/GenBank/DDBJ databases">
        <title>Tamlnaduibacter salinus (Mi-7) genome sequencing.</title>
        <authorList>
            <person name="Verma A."/>
            <person name="Krishnamurthi S."/>
        </authorList>
    </citation>
    <scope>NUCLEOTIDE SEQUENCE [LARGE SCALE GENOMIC DNA]</scope>
    <source>
        <strain evidence="6 7">Mi-7</strain>
    </source>
</reference>
<evidence type="ECO:0000313" key="6">
    <source>
        <dbReference type="EMBL" id="PAV24942.1"/>
    </source>
</evidence>